<name>A0A7C3UYX8_9BACT</name>
<protein>
    <submittedName>
        <fullName evidence="1">Uncharacterized protein</fullName>
    </submittedName>
</protein>
<reference evidence="1" key="1">
    <citation type="journal article" date="2020" name="mSystems">
        <title>Genome- and Community-Level Interaction Insights into Carbon Utilization and Element Cycling Functions of Hydrothermarchaeota in Hydrothermal Sediment.</title>
        <authorList>
            <person name="Zhou Z."/>
            <person name="Liu Y."/>
            <person name="Xu W."/>
            <person name="Pan J."/>
            <person name="Luo Z.H."/>
            <person name="Li M."/>
        </authorList>
    </citation>
    <scope>NUCLEOTIDE SEQUENCE [LARGE SCALE GENOMIC DNA]</scope>
    <source>
        <strain evidence="1">SpSt-897</strain>
    </source>
</reference>
<proteinExistence type="predicted"/>
<sequence length="156" mass="17128">MADPVVEKIPHGYRVDGVELIRKNCGCGGLTGPGGAGIGDCCLTYSTVKHEGNVYFFVAKYTTPNTVMNVEYGYRVKKGNTEVDVHIYDTKGPKTFTYGGAPPPDLSVWLEKGWGVVSRFERNIEGTGEPMPEWCSPEACLRPDIGRMSPHGERRT</sequence>
<comment type="caution">
    <text evidence="1">The sequence shown here is derived from an EMBL/GenBank/DDBJ whole genome shotgun (WGS) entry which is preliminary data.</text>
</comment>
<organism evidence="1">
    <name type="scientific">Desulfobacca acetoxidans</name>
    <dbReference type="NCBI Taxonomy" id="60893"/>
    <lineage>
        <taxon>Bacteria</taxon>
        <taxon>Pseudomonadati</taxon>
        <taxon>Thermodesulfobacteriota</taxon>
        <taxon>Desulfobaccia</taxon>
        <taxon>Desulfobaccales</taxon>
        <taxon>Desulfobaccaceae</taxon>
        <taxon>Desulfobacca</taxon>
    </lineage>
</organism>
<gene>
    <name evidence="1" type="ORF">ENW96_07410</name>
</gene>
<dbReference type="AlphaFoldDB" id="A0A7C3UYX8"/>
<evidence type="ECO:0000313" key="1">
    <source>
        <dbReference type="EMBL" id="HGF34203.1"/>
    </source>
</evidence>
<accession>A0A7C3UYX8</accession>
<dbReference type="EMBL" id="DTMF01000183">
    <property type="protein sequence ID" value="HGF34203.1"/>
    <property type="molecule type" value="Genomic_DNA"/>
</dbReference>